<comment type="caution">
    <text evidence="5">The sequence shown here is derived from an EMBL/GenBank/DDBJ whole genome shotgun (WGS) entry which is preliminary data.</text>
</comment>
<keyword evidence="6" id="KW-1185">Reference proteome</keyword>
<dbReference type="GO" id="GO:0009847">
    <property type="term" value="P:spore germination"/>
    <property type="evidence" value="ECO:0007669"/>
    <property type="project" value="InterPro"/>
</dbReference>
<feature type="transmembrane region" description="Helical" evidence="4">
    <location>
        <begin position="404"/>
        <end position="422"/>
    </location>
</feature>
<evidence type="ECO:0000313" key="5">
    <source>
        <dbReference type="EMBL" id="TCL53824.1"/>
    </source>
</evidence>
<evidence type="ECO:0000313" key="6">
    <source>
        <dbReference type="Proteomes" id="UP000295008"/>
    </source>
</evidence>
<dbReference type="AlphaFoldDB" id="A0A4R1QSK7"/>
<dbReference type="PIRSF" id="PIRSF005690">
    <property type="entry name" value="GerBA"/>
    <property type="match status" value="1"/>
</dbReference>
<dbReference type="Pfam" id="PF03323">
    <property type="entry name" value="GerA"/>
    <property type="match status" value="1"/>
</dbReference>
<accession>A0A4R1QSK7</accession>
<dbReference type="GO" id="GO:0016020">
    <property type="term" value="C:membrane"/>
    <property type="evidence" value="ECO:0007669"/>
    <property type="project" value="InterPro"/>
</dbReference>
<dbReference type="PANTHER" id="PTHR22550:SF5">
    <property type="entry name" value="LEUCINE ZIPPER PROTEIN 4"/>
    <property type="match status" value="1"/>
</dbReference>
<keyword evidence="4" id="KW-1133">Transmembrane helix</keyword>
<feature type="transmembrane region" description="Helical" evidence="4">
    <location>
        <begin position="379"/>
        <end position="398"/>
    </location>
</feature>
<sequence>MAGDEPEEVRETVTLPEQFADESVIVPPERKLTGALESDSRLIEAVFSGGENQALSRREITVSGKTAAIFFLEKLAGLDTVSRNLIGPISRMGKLSLETIRAGLTAGEVRVSGDLNGGIKQLLQGSSLVLLEGETRFLIARTGAAPYRAVSEAIHERAVRGPQEGFTEDLETNLALVQKRLRTHRFAYENLEVGSLSRTRIAILSVNGITNPRLVAEVKRRIQSLKIAHLSDSGMLEQLIEDKWWHPYPQILVTERPDRIAAGLAEGKIAVLVDGSYQALLMPATLISLLHAAEDYNVRWPYGLFMRLVRILAAFIMVFLPSLYIVANLYEPELLPTDLLFSLVAIKQYSPLPTIVEVILIELVFEIMREAAHRGPRNVVAPLIIVIGVVLGLVAVFTHLINPVLLLVILLTAIAAFVMPEFSVGLSFRLTRYFYILMAFFSGLIGIVIGVFIHLHLLVKQKSFGVPMFAPIAPFTKRSKDIVLMSPVWLREKRPDFLDPGQILRQPEDSRGWLKEQSSEPMAPELPEGGKSND</sequence>
<gene>
    <name evidence="5" type="ORF">EDC14_10705</name>
</gene>
<feature type="transmembrane region" description="Helical" evidence="4">
    <location>
        <begin position="308"/>
        <end position="330"/>
    </location>
</feature>
<comment type="similarity">
    <text evidence="1">Belongs to the GerABKA family.</text>
</comment>
<evidence type="ECO:0000256" key="2">
    <source>
        <dbReference type="ARBA" id="ARBA00023136"/>
    </source>
</evidence>
<feature type="transmembrane region" description="Helical" evidence="4">
    <location>
        <begin position="434"/>
        <end position="459"/>
    </location>
</feature>
<keyword evidence="4" id="KW-0812">Transmembrane</keyword>
<organism evidence="5 6">
    <name type="scientific">Hydrogenispora ethanolica</name>
    <dbReference type="NCBI Taxonomy" id="1082276"/>
    <lineage>
        <taxon>Bacteria</taxon>
        <taxon>Bacillati</taxon>
        <taxon>Bacillota</taxon>
        <taxon>Hydrogenispora</taxon>
    </lineage>
</organism>
<dbReference type="InterPro" id="IPR004995">
    <property type="entry name" value="Spore_Ger"/>
</dbReference>
<dbReference type="EMBL" id="SLUN01000070">
    <property type="protein sequence ID" value="TCL53824.1"/>
    <property type="molecule type" value="Genomic_DNA"/>
</dbReference>
<feature type="region of interest" description="Disordered" evidence="3">
    <location>
        <begin position="499"/>
        <end position="534"/>
    </location>
</feature>
<keyword evidence="2 4" id="KW-0472">Membrane</keyword>
<feature type="transmembrane region" description="Helical" evidence="4">
    <location>
        <begin position="350"/>
        <end position="367"/>
    </location>
</feature>
<evidence type="ECO:0000256" key="1">
    <source>
        <dbReference type="ARBA" id="ARBA00005278"/>
    </source>
</evidence>
<evidence type="ECO:0000256" key="3">
    <source>
        <dbReference type="SAM" id="MobiDB-lite"/>
    </source>
</evidence>
<name>A0A4R1QSK7_HYDET</name>
<dbReference type="InterPro" id="IPR050768">
    <property type="entry name" value="UPF0353/GerABKA_families"/>
</dbReference>
<dbReference type="Proteomes" id="UP000295008">
    <property type="component" value="Unassembled WGS sequence"/>
</dbReference>
<feature type="compositionally biased region" description="Basic and acidic residues" evidence="3">
    <location>
        <begin position="506"/>
        <end position="518"/>
    </location>
</feature>
<dbReference type="PANTHER" id="PTHR22550">
    <property type="entry name" value="SPORE GERMINATION PROTEIN"/>
    <property type="match status" value="1"/>
</dbReference>
<evidence type="ECO:0000256" key="4">
    <source>
        <dbReference type="SAM" id="Phobius"/>
    </source>
</evidence>
<protein>
    <submittedName>
        <fullName evidence="5">Spore germination protein KA</fullName>
    </submittedName>
</protein>
<proteinExistence type="inferred from homology"/>
<reference evidence="5 6" key="1">
    <citation type="submission" date="2019-03" db="EMBL/GenBank/DDBJ databases">
        <title>Genomic Encyclopedia of Type Strains, Phase IV (KMG-IV): sequencing the most valuable type-strain genomes for metagenomic binning, comparative biology and taxonomic classification.</title>
        <authorList>
            <person name="Goeker M."/>
        </authorList>
    </citation>
    <scope>NUCLEOTIDE SEQUENCE [LARGE SCALE GENOMIC DNA]</scope>
    <source>
        <strain evidence="5 6">LX-B</strain>
    </source>
</reference>